<evidence type="ECO:0000313" key="2">
    <source>
        <dbReference type="Proteomes" id="UP000004986"/>
    </source>
</evidence>
<evidence type="ECO:0000313" key="1">
    <source>
        <dbReference type="EMBL" id="EGH44246.1"/>
    </source>
</evidence>
<comment type="caution">
    <text evidence="1">The sequence shown here is derived from an EMBL/GenBank/DDBJ whole genome shotgun (WGS) entry which is preliminary data.</text>
</comment>
<reference evidence="1 2" key="1">
    <citation type="journal article" date="2011" name="PLoS Pathog.">
        <title>Dynamic evolution of pathogenicity revealed by sequencing and comparative genomics of 19 Pseudomonas syringae isolates.</title>
        <authorList>
            <person name="Baltrus D.A."/>
            <person name="Nishimura M.T."/>
            <person name="Romanchuk A."/>
            <person name="Chang J.H."/>
            <person name="Mukhtar M.S."/>
            <person name="Cherkis K."/>
            <person name="Roach J."/>
            <person name="Grant S.R."/>
            <person name="Jones C.D."/>
            <person name="Dangl J.L."/>
        </authorList>
    </citation>
    <scope>NUCLEOTIDE SEQUENCE [LARGE SCALE GENOMIC DNA]</scope>
    <source>
        <strain evidence="1 2">1704B</strain>
    </source>
</reference>
<dbReference type="Proteomes" id="UP000004986">
    <property type="component" value="Unassembled WGS sequence"/>
</dbReference>
<keyword evidence="2" id="KW-1185">Reference proteome</keyword>
<name>F3GAZ6_PSESJ</name>
<feature type="non-terminal residue" evidence="1">
    <location>
        <position position="1"/>
    </location>
</feature>
<accession>F3GAZ6</accession>
<dbReference type="PATRIC" id="fig|629263.4.peg.3020"/>
<dbReference type="EMBL" id="AEAI01000909">
    <property type="protein sequence ID" value="EGH44246.1"/>
    <property type="molecule type" value="Genomic_DNA"/>
</dbReference>
<sequence>AVLRDPEPVAGLACRRLGHGLGVAVRPEALAELLGMPDGAKPLATYVWARSRNFILRQCW</sequence>
<gene>
    <name evidence="1" type="ORF">PSYPI_18376</name>
</gene>
<dbReference type="AlphaFoldDB" id="F3GAZ6"/>
<dbReference type="HOGENOM" id="CLU_2928283_0_0_6"/>
<proteinExistence type="predicted"/>
<protein>
    <submittedName>
        <fullName evidence="1">Uncharacterized protein</fullName>
    </submittedName>
</protein>
<organism evidence="1 2">
    <name type="scientific">Pseudomonas syringae pv. pisi str. 1704B</name>
    <dbReference type="NCBI Taxonomy" id="629263"/>
    <lineage>
        <taxon>Bacteria</taxon>
        <taxon>Pseudomonadati</taxon>
        <taxon>Pseudomonadota</taxon>
        <taxon>Gammaproteobacteria</taxon>
        <taxon>Pseudomonadales</taxon>
        <taxon>Pseudomonadaceae</taxon>
        <taxon>Pseudomonas</taxon>
        <taxon>Pseudomonas syringae</taxon>
    </lineage>
</organism>